<evidence type="ECO:0000256" key="4">
    <source>
        <dbReference type="ARBA" id="ARBA00022475"/>
    </source>
</evidence>
<dbReference type="PANTHER" id="PTHR31269:SF2">
    <property type="entry name" value="S-TYPE ANION CHANNEL SLAH3"/>
    <property type="match status" value="1"/>
</dbReference>
<sequence length="133" mass="15043">MVMTTYIDHLEYVVLIIVSSIYRFSLAWWAYTFPMTSAAIATMRYVTQTLAVILSRIATLMVTSLLVTTMFHAFVLGDLFPNDIAIAISDQKPEHTNWFNFMHGCSESNKDNEPSFKFANADSNDIEATTEAK</sequence>
<evidence type="ECO:0000256" key="8">
    <source>
        <dbReference type="ARBA" id="ARBA00023136"/>
    </source>
</evidence>
<proteinExistence type="inferred from homology"/>
<evidence type="ECO:0000256" key="7">
    <source>
        <dbReference type="ARBA" id="ARBA00023065"/>
    </source>
</evidence>
<organism evidence="10 11">
    <name type="scientific">Hibiscus syriacus</name>
    <name type="common">Rose of Sharon</name>
    <dbReference type="NCBI Taxonomy" id="106335"/>
    <lineage>
        <taxon>Eukaryota</taxon>
        <taxon>Viridiplantae</taxon>
        <taxon>Streptophyta</taxon>
        <taxon>Embryophyta</taxon>
        <taxon>Tracheophyta</taxon>
        <taxon>Spermatophyta</taxon>
        <taxon>Magnoliopsida</taxon>
        <taxon>eudicotyledons</taxon>
        <taxon>Gunneridae</taxon>
        <taxon>Pentapetalae</taxon>
        <taxon>rosids</taxon>
        <taxon>malvids</taxon>
        <taxon>Malvales</taxon>
        <taxon>Malvaceae</taxon>
        <taxon>Malvoideae</taxon>
        <taxon>Hibiscus</taxon>
    </lineage>
</organism>
<protein>
    <submittedName>
        <fullName evidence="10">Uncharacterized protein</fullName>
    </submittedName>
</protein>
<keyword evidence="5 9" id="KW-0812">Transmembrane</keyword>
<dbReference type="AlphaFoldDB" id="A0A6A3CHI5"/>
<dbReference type="EMBL" id="VEPZ02000272">
    <property type="protein sequence ID" value="KAE8728236.1"/>
    <property type="molecule type" value="Genomic_DNA"/>
</dbReference>
<dbReference type="InterPro" id="IPR030183">
    <property type="entry name" value="SLAC/SLAH"/>
</dbReference>
<keyword evidence="6 9" id="KW-1133">Transmembrane helix</keyword>
<dbReference type="InterPro" id="IPR004695">
    <property type="entry name" value="SLAC1/Mae1/Ssu1/TehA"/>
</dbReference>
<dbReference type="GO" id="GO:0012505">
    <property type="term" value="C:endomembrane system"/>
    <property type="evidence" value="ECO:0007669"/>
    <property type="project" value="UniProtKB-SubCell"/>
</dbReference>
<keyword evidence="7" id="KW-0406">Ion transport</keyword>
<dbReference type="GO" id="GO:0008308">
    <property type="term" value="F:voltage-gated monoatomic anion channel activity"/>
    <property type="evidence" value="ECO:0007669"/>
    <property type="project" value="InterPro"/>
</dbReference>
<gene>
    <name evidence="10" type="ORF">F3Y22_tig00004663pilonHSYRG00001</name>
</gene>
<name>A0A6A3CHI5_HIBSY</name>
<keyword evidence="3" id="KW-0813">Transport</keyword>
<evidence type="ECO:0000256" key="5">
    <source>
        <dbReference type="ARBA" id="ARBA00022692"/>
    </source>
</evidence>
<feature type="transmembrane region" description="Helical" evidence="9">
    <location>
        <begin position="51"/>
        <end position="76"/>
    </location>
</feature>
<evidence type="ECO:0000313" key="10">
    <source>
        <dbReference type="EMBL" id="KAE8728236.1"/>
    </source>
</evidence>
<keyword evidence="4" id="KW-1003">Cell membrane</keyword>
<evidence type="ECO:0000256" key="1">
    <source>
        <dbReference type="ARBA" id="ARBA00004651"/>
    </source>
</evidence>
<evidence type="ECO:0000256" key="6">
    <source>
        <dbReference type="ARBA" id="ARBA00022989"/>
    </source>
</evidence>
<dbReference type="Gene3D" id="1.50.10.150">
    <property type="entry name" value="Voltage-dependent anion channel"/>
    <property type="match status" value="1"/>
</dbReference>
<dbReference type="Proteomes" id="UP000436088">
    <property type="component" value="Unassembled WGS sequence"/>
</dbReference>
<dbReference type="PANTHER" id="PTHR31269">
    <property type="entry name" value="S-TYPE ANION CHANNEL SLAH3"/>
    <property type="match status" value="1"/>
</dbReference>
<reference evidence="10" key="1">
    <citation type="submission" date="2019-09" db="EMBL/GenBank/DDBJ databases">
        <title>Draft genome information of white flower Hibiscus syriacus.</title>
        <authorList>
            <person name="Kim Y.-M."/>
        </authorList>
    </citation>
    <scope>NUCLEOTIDE SEQUENCE [LARGE SCALE GENOMIC DNA]</scope>
    <source>
        <strain evidence="10">YM2019G1</strain>
    </source>
</reference>
<feature type="transmembrane region" description="Helical" evidence="9">
    <location>
        <begin position="12"/>
        <end position="31"/>
    </location>
</feature>
<keyword evidence="11" id="KW-1185">Reference proteome</keyword>
<evidence type="ECO:0000256" key="3">
    <source>
        <dbReference type="ARBA" id="ARBA00022448"/>
    </source>
</evidence>
<keyword evidence="8 9" id="KW-0472">Membrane</keyword>
<comment type="similarity">
    <text evidence="2">Belongs to the SLAC1 S-type anion channel family.</text>
</comment>
<evidence type="ECO:0000256" key="9">
    <source>
        <dbReference type="SAM" id="Phobius"/>
    </source>
</evidence>
<evidence type="ECO:0000313" key="11">
    <source>
        <dbReference type="Proteomes" id="UP000436088"/>
    </source>
</evidence>
<comment type="caution">
    <text evidence="10">The sequence shown here is derived from an EMBL/GenBank/DDBJ whole genome shotgun (WGS) entry which is preliminary data.</text>
</comment>
<accession>A0A6A3CHI5</accession>
<dbReference type="GO" id="GO:0006873">
    <property type="term" value="P:intracellular monoatomic ion homeostasis"/>
    <property type="evidence" value="ECO:0007669"/>
    <property type="project" value="InterPro"/>
</dbReference>
<comment type="subcellular location">
    <subcellularLocation>
        <location evidence="1">Cell membrane</location>
        <topology evidence="1">Multi-pass membrane protein</topology>
    </subcellularLocation>
</comment>
<dbReference type="InterPro" id="IPR038665">
    <property type="entry name" value="Voltage-dep_anion_channel_sf"/>
</dbReference>
<dbReference type="Pfam" id="PF03595">
    <property type="entry name" value="SLAC1"/>
    <property type="match status" value="1"/>
</dbReference>
<evidence type="ECO:0000256" key="2">
    <source>
        <dbReference type="ARBA" id="ARBA00007808"/>
    </source>
</evidence>
<dbReference type="GO" id="GO:0005886">
    <property type="term" value="C:plasma membrane"/>
    <property type="evidence" value="ECO:0007669"/>
    <property type="project" value="UniProtKB-SubCell"/>
</dbReference>